<keyword evidence="3" id="KW-1185">Reference proteome</keyword>
<proteinExistence type="predicted"/>
<dbReference type="GO" id="GO:0046983">
    <property type="term" value="F:protein dimerization activity"/>
    <property type="evidence" value="ECO:0007669"/>
    <property type="project" value="InterPro"/>
</dbReference>
<gene>
    <name evidence="2" type="ORF">K493DRAFT_318674</name>
</gene>
<reference evidence="2 3" key="1">
    <citation type="submission" date="2016-07" db="EMBL/GenBank/DDBJ databases">
        <title>Pervasive Adenine N6-methylation of Active Genes in Fungi.</title>
        <authorList>
            <consortium name="DOE Joint Genome Institute"/>
            <person name="Mondo S.J."/>
            <person name="Dannebaum R.O."/>
            <person name="Kuo R.C."/>
            <person name="Labutti K."/>
            <person name="Haridas S."/>
            <person name="Kuo A."/>
            <person name="Salamov A."/>
            <person name="Ahrendt S.R."/>
            <person name="Lipzen A."/>
            <person name="Sullivan W."/>
            <person name="Andreopoulos W.B."/>
            <person name="Clum A."/>
            <person name="Lindquist E."/>
            <person name="Daum C."/>
            <person name="Ramamoorthy G.K."/>
            <person name="Gryganskyi A."/>
            <person name="Culley D."/>
            <person name="Magnuson J.K."/>
            <person name="James T.Y."/>
            <person name="O'Malley M.A."/>
            <person name="Stajich J.E."/>
            <person name="Spatafora J.W."/>
            <person name="Visel A."/>
            <person name="Grigoriev I.V."/>
        </authorList>
    </citation>
    <scope>NUCLEOTIDE SEQUENCE [LARGE SCALE GENOMIC DNA]</scope>
    <source>
        <strain evidence="2 3">CBS 931.73</strain>
    </source>
</reference>
<evidence type="ECO:0000313" key="2">
    <source>
        <dbReference type="EMBL" id="ORX89445.1"/>
    </source>
</evidence>
<feature type="region of interest" description="Disordered" evidence="1">
    <location>
        <begin position="1"/>
        <end position="116"/>
    </location>
</feature>
<feature type="compositionally biased region" description="Basic and acidic residues" evidence="1">
    <location>
        <begin position="87"/>
        <end position="107"/>
    </location>
</feature>
<feature type="region of interest" description="Disordered" evidence="1">
    <location>
        <begin position="166"/>
        <end position="220"/>
    </location>
</feature>
<dbReference type="EMBL" id="MCFE01000443">
    <property type="protein sequence ID" value="ORX89445.1"/>
    <property type="molecule type" value="Genomic_DNA"/>
</dbReference>
<accession>A0A1Y1XUU1</accession>
<dbReference type="AlphaFoldDB" id="A0A1Y1XUU1"/>
<sequence length="341" mass="37658">MENSYNKGGSISMVVPTSLRSPNHPSGSTSQAMASDKPYPMGNPTVGTKLKLFRFENSTQGRVRKPRKKKKAGSYLVHGVNILNNDNTEHKPNPQRPKQRDQSKPKNDQPCPQVDPAVKKLVDMLPSIGREGSGHDTANVLKMAAEYLEKLRDENQNLRFENQLLKEYPQTSPESERHPSIVITSSENTQPPNEYIPVSARSSQVTSPYVSPSLRPMRPGSPLFNYEQDQSMEMRTPTFNSGYMSNSSSASSPSQTPPPHNLAPIRTDLPLLPPLTSFLQPEPQSAGTLSIPSSPVSAHSPQQTAANRNFIDHSPIQFAFSLSSSPKQNNNQSTFFNAYSM</sequence>
<feature type="compositionally biased region" description="Basic residues" evidence="1">
    <location>
        <begin position="62"/>
        <end position="72"/>
    </location>
</feature>
<dbReference type="InParanoid" id="A0A1Y1XUU1"/>
<dbReference type="Proteomes" id="UP000193498">
    <property type="component" value="Unassembled WGS sequence"/>
</dbReference>
<feature type="compositionally biased region" description="Polar residues" evidence="1">
    <location>
        <begin position="18"/>
        <end position="33"/>
    </location>
</feature>
<feature type="region of interest" description="Disordered" evidence="1">
    <location>
        <begin position="322"/>
        <end position="341"/>
    </location>
</feature>
<feature type="compositionally biased region" description="Polar residues" evidence="1">
    <location>
        <begin position="200"/>
        <end position="210"/>
    </location>
</feature>
<feature type="compositionally biased region" description="Low complexity" evidence="1">
    <location>
        <begin position="241"/>
        <end position="254"/>
    </location>
</feature>
<organism evidence="2 3">
    <name type="scientific">Basidiobolus meristosporus CBS 931.73</name>
    <dbReference type="NCBI Taxonomy" id="1314790"/>
    <lineage>
        <taxon>Eukaryota</taxon>
        <taxon>Fungi</taxon>
        <taxon>Fungi incertae sedis</taxon>
        <taxon>Zoopagomycota</taxon>
        <taxon>Entomophthoromycotina</taxon>
        <taxon>Basidiobolomycetes</taxon>
        <taxon>Basidiobolales</taxon>
        <taxon>Basidiobolaceae</taxon>
        <taxon>Basidiobolus</taxon>
    </lineage>
</organism>
<evidence type="ECO:0000313" key="3">
    <source>
        <dbReference type="Proteomes" id="UP000193498"/>
    </source>
</evidence>
<dbReference type="SUPFAM" id="SSF47459">
    <property type="entry name" value="HLH, helix-loop-helix DNA-binding domain"/>
    <property type="match status" value="1"/>
</dbReference>
<evidence type="ECO:0000256" key="1">
    <source>
        <dbReference type="SAM" id="MobiDB-lite"/>
    </source>
</evidence>
<protein>
    <recommendedName>
        <fullName evidence="4">BHLH domain-containing protein</fullName>
    </recommendedName>
</protein>
<feature type="compositionally biased region" description="Polar residues" evidence="1">
    <location>
        <begin position="277"/>
        <end position="303"/>
    </location>
</feature>
<dbReference type="InterPro" id="IPR036638">
    <property type="entry name" value="HLH_DNA-bd_sf"/>
</dbReference>
<evidence type="ECO:0008006" key="4">
    <source>
        <dbReference type="Google" id="ProtNLM"/>
    </source>
</evidence>
<feature type="region of interest" description="Disordered" evidence="1">
    <location>
        <begin position="236"/>
        <end position="303"/>
    </location>
</feature>
<feature type="compositionally biased region" description="Polar residues" evidence="1">
    <location>
        <begin position="182"/>
        <end position="192"/>
    </location>
</feature>
<name>A0A1Y1XUU1_9FUNG</name>
<comment type="caution">
    <text evidence="2">The sequence shown here is derived from an EMBL/GenBank/DDBJ whole genome shotgun (WGS) entry which is preliminary data.</text>
</comment>